<dbReference type="AlphaFoldDB" id="A0A812NMJ0"/>
<dbReference type="OrthoDB" id="422636at2759"/>
<evidence type="ECO:0000313" key="2">
    <source>
        <dbReference type="EMBL" id="CAE7327922.1"/>
    </source>
</evidence>
<evidence type="ECO:0000256" key="1">
    <source>
        <dbReference type="SAM" id="MobiDB-lite"/>
    </source>
</evidence>
<sequence length="832" mass="90736">MAIVPIQGEGAVKAISNKEQRDQQKGRGHGGKGAGQHRPKRQQGNRSSIRKPVLALCKVTRADAAGEATEALQAALVEAERGSEPVDGGLLGMAAAQAGRLGLKDLLASLMAYSWPRLSSCGGREVAELAAAGSKCGCDDDRFFYFVATYCSQNPSAFTCLRDVALVAAALTPKLDSQVNLGAAFYGLSRVALQHLQGQLTGQPIRDIAEFFYSLMNVLGMPNNAGLCNEDLVKEVIVAIASAVRRFLHTASGQDIAKATGATSLGWTLLPLLQDTVLGPLLKELAQAIRFRHADFNAQDLAQLSVSFARVEGFPDFATSLPILVDKVCERMGTFSSKDLSLVLWSASRHTYLADRCATLASKEVMRRDLTGFSAQDLCMTAQCLAKLGSRGKAALCLVAGQVFQRQARGLSTTDKVLFLWALAKCKVMHLALCRLIVRDLAVENCSRLQRDKVGLALWSLAVVWQSLPQSDSWARLLASTLLAAQPWQMAPIYEVTNDAWAFTQLPADLTSMMWPSLLSSAMQITPSSLSQHELCNLLAGLSRCPKQVILCQEVFTSFASELVSRLQAPNGPPTTSEHDRRLLAATLANQPENWSYLSKSDVESVQAFVSASEARSQDVPDASEASGPAHETPSPDPEAETPCKEEAEEGTYQQTEEAPQPPEPETERPFEKADGSSFERKRKETEATDVPESDPGDGWCPQVLEERDTDSSVPGTSELSLLHLNSQCNYKGHCVQLKHTFIHIDCPEESDSEEDCMICNMNRNARRRRAQSADGRDLVACGSTSVPPIPVINDPDMEREILERHQHRVEKRRMKWGSVPNCDCMPSLQLQ</sequence>
<keyword evidence="3" id="KW-1185">Reference proteome</keyword>
<evidence type="ECO:0000313" key="3">
    <source>
        <dbReference type="Proteomes" id="UP000601435"/>
    </source>
</evidence>
<name>A0A812NMJ0_9DINO</name>
<gene>
    <name evidence="2" type="ORF">SNEC2469_LOCUS8289</name>
</gene>
<dbReference type="EMBL" id="CAJNJA010013724">
    <property type="protein sequence ID" value="CAE7327922.1"/>
    <property type="molecule type" value="Genomic_DNA"/>
</dbReference>
<feature type="region of interest" description="Disordered" evidence="1">
    <location>
        <begin position="1"/>
        <end position="47"/>
    </location>
</feature>
<accession>A0A812NMJ0</accession>
<reference evidence="2" key="1">
    <citation type="submission" date="2021-02" db="EMBL/GenBank/DDBJ databases">
        <authorList>
            <person name="Dougan E. K."/>
            <person name="Rhodes N."/>
            <person name="Thang M."/>
            <person name="Chan C."/>
        </authorList>
    </citation>
    <scope>NUCLEOTIDE SEQUENCE</scope>
</reference>
<proteinExistence type="predicted"/>
<organism evidence="2 3">
    <name type="scientific">Symbiodinium necroappetens</name>
    <dbReference type="NCBI Taxonomy" id="1628268"/>
    <lineage>
        <taxon>Eukaryota</taxon>
        <taxon>Sar</taxon>
        <taxon>Alveolata</taxon>
        <taxon>Dinophyceae</taxon>
        <taxon>Suessiales</taxon>
        <taxon>Symbiodiniaceae</taxon>
        <taxon>Symbiodinium</taxon>
    </lineage>
</organism>
<feature type="compositionally biased region" description="Basic and acidic residues" evidence="1">
    <location>
        <begin position="16"/>
        <end position="25"/>
    </location>
</feature>
<feature type="compositionally biased region" description="Basic and acidic residues" evidence="1">
    <location>
        <begin position="666"/>
        <end position="687"/>
    </location>
</feature>
<feature type="compositionally biased region" description="Basic residues" evidence="1">
    <location>
        <begin position="26"/>
        <end position="43"/>
    </location>
</feature>
<comment type="caution">
    <text evidence="2">The sequence shown here is derived from an EMBL/GenBank/DDBJ whole genome shotgun (WGS) entry which is preliminary data.</text>
</comment>
<protein>
    <submittedName>
        <fullName evidence="2">Uncharacterized protein</fullName>
    </submittedName>
</protein>
<feature type="region of interest" description="Disordered" evidence="1">
    <location>
        <begin position="610"/>
        <end position="716"/>
    </location>
</feature>
<dbReference type="Proteomes" id="UP000601435">
    <property type="component" value="Unassembled WGS sequence"/>
</dbReference>